<sequence length="896" mass="93533">MTLYAWDTEDPLLQTWENVYPTNIQPMSEISGEPDESPALPRGASSRSSATRLQRYHVTDAASFYSGQDTWTLPDDPTVGETTTQPPYYLTLQMPGQDEPSFSLYRLVHPRWRDRPQHPHGLPRGGFRDGERGRRGRGELRTGSGFSSLPRNTTIPGPGQVQNNFNADSDAQTTLNLLRQGDSDVVNGNLLTLPVGGGLLYVQPVYVQSSEGTRVPLLEKVFVSFGEEIGFADTLQEALDDVFGAGAAPEVEDTETITDDGEVTDEGDVETPVDGGTSATPTPEPSSSETTEPTETTSPETTPTSGTDDRDLATAQADLDAALADAQTALEEGQAALADGDFAAYGEAQDRLAEALDAAVSADNRVSEARRVTPGAIWFLSPRRVELSGRRGVEQFGRLAGLITRRSQVQILSPLRDTKARTIWSGPSSYPGFVVPHRVACQWRPALPAVHWRGLPAAASVALVTDSRRIGPLSATGIGVGSMLGAGVFSDMWVDVLAVGRWAIAAVVCAGLVALLNALSTAQACRPLPGRGRCVRLRACGARAIRRASRRRGVRGGQDRLGGGRRDGVGRLRPARARAGHRDGGDRGGLGPQCAGGDAHGAGATLIALIVVTALAVIVALSWRGDPSALGPAVPVQAADSSAGTAFLVAVAACFFAFAGYARIATLGEEVRDPSRTIVRAILGALAVVVVLYVGVAAALVRLGPERLTPTAGADGEVVKHDAALAPIAQLARLGGVPVWLVTVVAALSVGGAMLAVMAGAGRTAMAMAREGDLPRGLARQGSSGAPWRAEAAIALGAVALVWTSGTSLVLVSAATILTYYAVANLAAARQSRAGRTAGMTLPWLLPLLGLVASLTLAVVALAQASDGWWAAALVMVVVVGWPVAAAVVRRRGATK</sequence>
<dbReference type="PANTHER" id="PTHR39344:SF1">
    <property type="entry name" value="UPF0182 PROTEIN SLL1060"/>
    <property type="match status" value="1"/>
</dbReference>
<accession>A0ABQ6IF81</accession>
<proteinExistence type="predicted"/>
<feature type="transmembrane region" description="Helical" evidence="7">
    <location>
        <begin position="786"/>
        <end position="803"/>
    </location>
</feature>
<comment type="caution">
    <text evidence="9">The sequence shown here is derived from an EMBL/GenBank/DDBJ whole genome shotgun (WGS) entry which is preliminary data.</text>
</comment>
<evidence type="ECO:0000256" key="2">
    <source>
        <dbReference type="ARBA" id="ARBA00022475"/>
    </source>
</evidence>
<feature type="transmembrane region" description="Helical" evidence="7">
    <location>
        <begin position="602"/>
        <end position="623"/>
    </location>
</feature>
<dbReference type="PANTHER" id="PTHR39344">
    <property type="entry name" value="UPF0182 PROTEIN SLL1060"/>
    <property type="match status" value="1"/>
</dbReference>
<feature type="transmembrane region" description="Helical" evidence="7">
    <location>
        <begin position="678"/>
        <end position="701"/>
    </location>
</feature>
<dbReference type="InterPro" id="IPR005372">
    <property type="entry name" value="UPF0182"/>
</dbReference>
<keyword evidence="2" id="KW-1003">Cell membrane</keyword>
<feature type="transmembrane region" description="Helical" evidence="7">
    <location>
        <begin position="499"/>
        <end position="519"/>
    </location>
</feature>
<protein>
    <recommendedName>
        <fullName evidence="8">Amino acid permease/ SLC12A domain-containing protein</fullName>
    </recommendedName>
</protein>
<feature type="compositionally biased region" description="Low complexity" evidence="6">
    <location>
        <begin position="277"/>
        <end position="305"/>
    </location>
</feature>
<reference evidence="10" key="1">
    <citation type="journal article" date="2019" name="Int. J. Syst. Evol. Microbiol.">
        <title>The Global Catalogue of Microorganisms (GCM) 10K type strain sequencing project: providing services to taxonomists for standard genome sequencing and annotation.</title>
        <authorList>
            <consortium name="The Broad Institute Genomics Platform"/>
            <consortium name="The Broad Institute Genome Sequencing Center for Infectious Disease"/>
            <person name="Wu L."/>
            <person name="Ma J."/>
        </authorList>
    </citation>
    <scope>NUCLEOTIDE SEQUENCE [LARGE SCALE GENOMIC DNA]</scope>
    <source>
        <strain evidence="10">NBRC 112299</strain>
    </source>
</reference>
<dbReference type="Gene3D" id="1.20.1740.10">
    <property type="entry name" value="Amino acid/polyamine transporter I"/>
    <property type="match status" value="2"/>
</dbReference>
<name>A0ABQ6IF81_9MICO</name>
<evidence type="ECO:0000259" key="8">
    <source>
        <dbReference type="Pfam" id="PF00324"/>
    </source>
</evidence>
<evidence type="ECO:0000256" key="5">
    <source>
        <dbReference type="ARBA" id="ARBA00023136"/>
    </source>
</evidence>
<keyword evidence="5 7" id="KW-0472">Membrane</keyword>
<feature type="region of interest" description="Disordered" evidence="6">
    <location>
        <begin position="113"/>
        <end position="153"/>
    </location>
</feature>
<comment type="subcellular location">
    <subcellularLocation>
        <location evidence="1">Membrane</location>
        <topology evidence="1">Multi-pass membrane protein</topology>
    </subcellularLocation>
</comment>
<feature type="domain" description="Amino acid permease/ SLC12A" evidence="8">
    <location>
        <begin position="606"/>
        <end position="858"/>
    </location>
</feature>
<evidence type="ECO:0000256" key="1">
    <source>
        <dbReference type="ARBA" id="ARBA00004141"/>
    </source>
</evidence>
<evidence type="ECO:0000313" key="10">
    <source>
        <dbReference type="Proteomes" id="UP001157125"/>
    </source>
</evidence>
<feature type="transmembrane region" description="Helical" evidence="7">
    <location>
        <begin position="809"/>
        <end position="829"/>
    </location>
</feature>
<evidence type="ECO:0000256" key="6">
    <source>
        <dbReference type="SAM" id="MobiDB-lite"/>
    </source>
</evidence>
<feature type="compositionally biased region" description="Basic and acidic residues" evidence="6">
    <location>
        <begin position="126"/>
        <end position="140"/>
    </location>
</feature>
<evidence type="ECO:0000313" key="9">
    <source>
        <dbReference type="EMBL" id="GMA36470.1"/>
    </source>
</evidence>
<dbReference type="Pfam" id="PF03699">
    <property type="entry name" value="UPF0182"/>
    <property type="match status" value="1"/>
</dbReference>
<feature type="transmembrane region" description="Helical" evidence="7">
    <location>
        <begin position="643"/>
        <end position="666"/>
    </location>
</feature>
<evidence type="ECO:0000256" key="7">
    <source>
        <dbReference type="SAM" id="Phobius"/>
    </source>
</evidence>
<keyword evidence="10" id="KW-1185">Reference proteome</keyword>
<dbReference type="Proteomes" id="UP001157125">
    <property type="component" value="Unassembled WGS sequence"/>
</dbReference>
<organism evidence="9 10">
    <name type="scientific">Demequina litorisediminis</name>
    <dbReference type="NCBI Taxonomy" id="1849022"/>
    <lineage>
        <taxon>Bacteria</taxon>
        <taxon>Bacillati</taxon>
        <taxon>Actinomycetota</taxon>
        <taxon>Actinomycetes</taxon>
        <taxon>Micrococcales</taxon>
        <taxon>Demequinaceae</taxon>
        <taxon>Demequina</taxon>
    </lineage>
</organism>
<feature type="transmembrane region" description="Helical" evidence="7">
    <location>
        <begin position="841"/>
        <end position="863"/>
    </location>
</feature>
<feature type="transmembrane region" description="Helical" evidence="7">
    <location>
        <begin position="869"/>
        <end position="889"/>
    </location>
</feature>
<feature type="region of interest" description="Disordered" evidence="6">
    <location>
        <begin position="246"/>
        <end position="310"/>
    </location>
</feature>
<evidence type="ECO:0000256" key="3">
    <source>
        <dbReference type="ARBA" id="ARBA00022692"/>
    </source>
</evidence>
<feature type="compositionally biased region" description="Acidic residues" evidence="6">
    <location>
        <begin position="250"/>
        <end position="271"/>
    </location>
</feature>
<evidence type="ECO:0000256" key="4">
    <source>
        <dbReference type="ARBA" id="ARBA00022989"/>
    </source>
</evidence>
<keyword evidence="3 7" id="KW-0812">Transmembrane</keyword>
<feature type="region of interest" description="Disordered" evidence="6">
    <location>
        <begin position="25"/>
        <end position="51"/>
    </location>
</feature>
<gene>
    <name evidence="9" type="ORF">GCM10025876_26740</name>
</gene>
<dbReference type="EMBL" id="BSUN01000001">
    <property type="protein sequence ID" value="GMA36470.1"/>
    <property type="molecule type" value="Genomic_DNA"/>
</dbReference>
<keyword evidence="4 7" id="KW-1133">Transmembrane helix</keyword>
<dbReference type="Pfam" id="PF00324">
    <property type="entry name" value="AA_permease"/>
    <property type="match status" value="1"/>
</dbReference>
<feature type="transmembrane region" description="Helical" evidence="7">
    <location>
        <begin position="739"/>
        <end position="765"/>
    </location>
</feature>
<dbReference type="InterPro" id="IPR004841">
    <property type="entry name" value="AA-permease/SLC12A_dom"/>
</dbReference>